<gene>
    <name evidence="1" type="ORF">Fmac_010696</name>
</gene>
<evidence type="ECO:0000313" key="1">
    <source>
        <dbReference type="EMBL" id="KAL2336250.1"/>
    </source>
</evidence>
<proteinExistence type="predicted"/>
<reference evidence="1 2" key="1">
    <citation type="submission" date="2024-08" db="EMBL/GenBank/DDBJ databases">
        <title>Insights into the chromosomal genome structure of Flemingia macrophylla.</title>
        <authorList>
            <person name="Ding Y."/>
            <person name="Zhao Y."/>
            <person name="Bi W."/>
            <person name="Wu M."/>
            <person name="Zhao G."/>
            <person name="Gong Y."/>
            <person name="Li W."/>
            <person name="Zhang P."/>
        </authorList>
    </citation>
    <scope>NUCLEOTIDE SEQUENCE [LARGE SCALE GENOMIC DNA]</scope>
    <source>
        <strain evidence="1">DYQJB</strain>
        <tissue evidence="1">Leaf</tissue>
    </source>
</reference>
<evidence type="ECO:0000313" key="2">
    <source>
        <dbReference type="Proteomes" id="UP001603857"/>
    </source>
</evidence>
<dbReference type="Proteomes" id="UP001603857">
    <property type="component" value="Unassembled WGS sequence"/>
</dbReference>
<dbReference type="AlphaFoldDB" id="A0ABD1MKC0"/>
<organism evidence="1 2">
    <name type="scientific">Flemingia macrophylla</name>
    <dbReference type="NCBI Taxonomy" id="520843"/>
    <lineage>
        <taxon>Eukaryota</taxon>
        <taxon>Viridiplantae</taxon>
        <taxon>Streptophyta</taxon>
        <taxon>Embryophyta</taxon>
        <taxon>Tracheophyta</taxon>
        <taxon>Spermatophyta</taxon>
        <taxon>Magnoliopsida</taxon>
        <taxon>eudicotyledons</taxon>
        <taxon>Gunneridae</taxon>
        <taxon>Pentapetalae</taxon>
        <taxon>rosids</taxon>
        <taxon>fabids</taxon>
        <taxon>Fabales</taxon>
        <taxon>Fabaceae</taxon>
        <taxon>Papilionoideae</taxon>
        <taxon>50 kb inversion clade</taxon>
        <taxon>NPAAA clade</taxon>
        <taxon>indigoferoid/millettioid clade</taxon>
        <taxon>Phaseoleae</taxon>
        <taxon>Flemingia</taxon>
    </lineage>
</organism>
<comment type="caution">
    <text evidence="1">The sequence shown here is derived from an EMBL/GenBank/DDBJ whole genome shotgun (WGS) entry which is preliminary data.</text>
</comment>
<sequence length="66" mass="7524">MFSVVGPGFIPPNSMLRNLQPKAKTKFSEIEVLTTCGMLHRFACSLSFCVFGFVDCSKFCFFLKYR</sequence>
<protein>
    <submittedName>
        <fullName evidence="1">Uncharacterized protein</fullName>
    </submittedName>
</protein>
<name>A0ABD1MKC0_9FABA</name>
<dbReference type="EMBL" id="JBGMDY010000004">
    <property type="protein sequence ID" value="KAL2336250.1"/>
    <property type="molecule type" value="Genomic_DNA"/>
</dbReference>
<keyword evidence="2" id="KW-1185">Reference proteome</keyword>
<accession>A0ABD1MKC0</accession>